<dbReference type="GO" id="GO:0000150">
    <property type="term" value="F:DNA strand exchange activity"/>
    <property type="evidence" value="ECO:0007669"/>
    <property type="project" value="InterPro"/>
</dbReference>
<evidence type="ECO:0000313" key="2">
    <source>
        <dbReference type="EMBL" id="AYF03871.1"/>
    </source>
</evidence>
<protein>
    <recommendedName>
        <fullName evidence="1">Resolvase/invertase-type recombinase catalytic domain-containing protein</fullName>
    </recommendedName>
</protein>
<evidence type="ECO:0000313" key="3">
    <source>
        <dbReference type="Proteomes" id="UP000272010"/>
    </source>
</evidence>
<gene>
    <name evidence="2" type="ORF">PY32053_04353</name>
</gene>
<dbReference type="RefSeq" id="WP_120444873.1">
    <property type="nucleotide sequence ID" value="NZ_CP031081.1"/>
</dbReference>
<geneLocation type="plasmid" evidence="3">
    <name>pyee3</name>
</geneLocation>
<dbReference type="SMART" id="SM00857">
    <property type="entry name" value="Resolvase"/>
    <property type="match status" value="1"/>
</dbReference>
<keyword evidence="2" id="KW-0614">Plasmid</keyword>
<sequence length="140" mass="15848">MTTTPPCFTPRAAIYAHTATKRENINDQIAICKAFAEAQGWRVAGVYADRNTQNLRTNGPEISRLKDDAAAGEFDVVLCQHVDRITPNIWEQRDILIRLYATGLATWSVEEGSLGDLRLEYQRHLPHEEDPLGPFRRKGE</sequence>
<dbReference type="Pfam" id="PF00239">
    <property type="entry name" value="Resolvase"/>
    <property type="match status" value="1"/>
</dbReference>
<dbReference type="GO" id="GO:0003677">
    <property type="term" value="F:DNA binding"/>
    <property type="evidence" value="ECO:0007669"/>
    <property type="project" value="InterPro"/>
</dbReference>
<reference evidence="3" key="1">
    <citation type="submission" date="2018-07" db="EMBL/GenBank/DDBJ databases">
        <title>Genome Structure of the Opportunistic Pathogen Paracoccus yeei (Alphaproteobacteria) and Identification of Putative Virulence Factors.</title>
        <authorList>
            <person name="Lasek R."/>
            <person name="Szuplewska M."/>
            <person name="Mitura M."/>
            <person name="Decewicz P."/>
            <person name="Chmielowska C."/>
            <person name="Pawlot A."/>
            <person name="Sentkowska D."/>
            <person name="Czarnecki J."/>
            <person name="Bartosik D."/>
        </authorList>
    </citation>
    <scope>NUCLEOTIDE SEQUENCE [LARGE SCALE GENOMIC DNA]</scope>
    <source>
        <strain evidence="3">CCUG 32053</strain>
        <plasmid evidence="3">pyee3</plasmid>
    </source>
</reference>
<accession>A0A386UTC1</accession>
<dbReference type="AlphaFoldDB" id="A0A386UTC1"/>
<dbReference type="Gene3D" id="3.40.50.1390">
    <property type="entry name" value="Resolvase, N-terminal catalytic domain"/>
    <property type="match status" value="1"/>
</dbReference>
<dbReference type="Proteomes" id="UP000272010">
    <property type="component" value="Plasmid pYEE3"/>
</dbReference>
<organism evidence="2 3">
    <name type="scientific">Paracoccus yeei</name>
    <dbReference type="NCBI Taxonomy" id="147645"/>
    <lineage>
        <taxon>Bacteria</taxon>
        <taxon>Pseudomonadati</taxon>
        <taxon>Pseudomonadota</taxon>
        <taxon>Alphaproteobacteria</taxon>
        <taxon>Rhodobacterales</taxon>
        <taxon>Paracoccaceae</taxon>
        <taxon>Paracoccus</taxon>
    </lineage>
</organism>
<name>A0A386UTC1_9RHOB</name>
<proteinExistence type="predicted"/>
<dbReference type="SUPFAM" id="SSF53041">
    <property type="entry name" value="Resolvase-like"/>
    <property type="match status" value="1"/>
</dbReference>
<dbReference type="InterPro" id="IPR006119">
    <property type="entry name" value="Resolv_N"/>
</dbReference>
<feature type="domain" description="Resolvase/invertase-type recombinase catalytic" evidence="1">
    <location>
        <begin position="12"/>
        <end position="121"/>
    </location>
</feature>
<dbReference type="InterPro" id="IPR036162">
    <property type="entry name" value="Resolvase-like_N_sf"/>
</dbReference>
<evidence type="ECO:0000259" key="1">
    <source>
        <dbReference type="SMART" id="SM00857"/>
    </source>
</evidence>
<dbReference type="EMBL" id="CP031081">
    <property type="protein sequence ID" value="AYF03871.1"/>
    <property type="molecule type" value="Genomic_DNA"/>
</dbReference>